<dbReference type="AlphaFoldDB" id="A0A5E6YRJ4"/>
<proteinExistence type="predicted"/>
<evidence type="ECO:0000313" key="1">
    <source>
        <dbReference type="EMBL" id="VVN54441.1"/>
    </source>
</evidence>
<sequence length="42" mass="4955" precursor="true">MGVVRWQLHPVHHLQRLAVDRRGSKKMEITYHLFVEGFSHAS</sequence>
<reference evidence="1 2" key="1">
    <citation type="submission" date="2019-09" db="EMBL/GenBank/DDBJ databases">
        <authorList>
            <person name="Chandra G."/>
            <person name="Truman W A."/>
        </authorList>
    </citation>
    <scope>NUCLEOTIDE SEQUENCE [LARGE SCALE GENOMIC DNA]</scope>
    <source>
        <strain evidence="1">PS685</strain>
    </source>
</reference>
<organism evidence="1 2">
    <name type="scientific">Pseudomonas fluorescens</name>
    <dbReference type="NCBI Taxonomy" id="294"/>
    <lineage>
        <taxon>Bacteria</taxon>
        <taxon>Pseudomonadati</taxon>
        <taxon>Pseudomonadota</taxon>
        <taxon>Gammaproteobacteria</taxon>
        <taxon>Pseudomonadales</taxon>
        <taxon>Pseudomonadaceae</taxon>
        <taxon>Pseudomonas</taxon>
    </lineage>
</organism>
<protein>
    <submittedName>
        <fullName evidence="1">Uncharacterized protein</fullName>
    </submittedName>
</protein>
<accession>A0A5E6YRJ4</accession>
<evidence type="ECO:0000313" key="2">
    <source>
        <dbReference type="Proteomes" id="UP000326437"/>
    </source>
</evidence>
<dbReference type="EMBL" id="CABVHO010000010">
    <property type="protein sequence ID" value="VVN54441.1"/>
    <property type="molecule type" value="Genomic_DNA"/>
</dbReference>
<gene>
    <name evidence="1" type="ORF">PS685_01562</name>
</gene>
<dbReference type="Proteomes" id="UP000326437">
    <property type="component" value="Unassembled WGS sequence"/>
</dbReference>
<name>A0A5E6YRJ4_PSEFL</name>